<evidence type="ECO:0000259" key="6">
    <source>
        <dbReference type="Pfam" id="PF17857"/>
    </source>
</evidence>
<dbReference type="Gene3D" id="1.20.920.20">
    <property type="match status" value="1"/>
</dbReference>
<dbReference type="Gene3D" id="1.20.920.30">
    <property type="match status" value="1"/>
</dbReference>
<dbReference type="InterPro" id="IPR024317">
    <property type="entry name" value="Dynein_heavy_chain_D4_dom"/>
</dbReference>
<feature type="domain" description="Dynein heavy chain coiled coil stalk" evidence="3">
    <location>
        <begin position="445"/>
        <end position="702"/>
    </location>
</feature>
<feature type="coiled-coil region" evidence="2">
    <location>
        <begin position="660"/>
        <end position="701"/>
    </location>
</feature>
<dbReference type="InterPro" id="IPR026983">
    <property type="entry name" value="DHC"/>
</dbReference>
<reference evidence="7" key="1">
    <citation type="submission" date="2023-07" db="EMBL/GenBank/DDBJ databases">
        <authorList>
            <person name="Stuckert A."/>
        </authorList>
    </citation>
    <scope>NUCLEOTIDE SEQUENCE</scope>
</reference>
<keyword evidence="2" id="KW-0175">Coiled coil</keyword>
<gene>
    <name evidence="7" type="ORF">RIMI_LOCUS22480386</name>
</gene>
<dbReference type="Proteomes" id="UP001176940">
    <property type="component" value="Unassembled WGS sequence"/>
</dbReference>
<name>A0ABN9MN55_9NEOB</name>
<evidence type="ECO:0000313" key="8">
    <source>
        <dbReference type="Proteomes" id="UP001176940"/>
    </source>
</evidence>
<evidence type="ECO:0000259" key="5">
    <source>
        <dbReference type="Pfam" id="PF13358"/>
    </source>
</evidence>
<dbReference type="InterPro" id="IPR024743">
    <property type="entry name" value="Dynein_HC_stalk"/>
</dbReference>
<keyword evidence="8" id="KW-1185">Reference proteome</keyword>
<dbReference type="Pfam" id="PF12777">
    <property type="entry name" value="MT"/>
    <property type="match status" value="1"/>
</dbReference>
<evidence type="ECO:0000259" key="4">
    <source>
        <dbReference type="Pfam" id="PF12780"/>
    </source>
</evidence>
<evidence type="ECO:0000256" key="2">
    <source>
        <dbReference type="SAM" id="Coils"/>
    </source>
</evidence>
<feature type="domain" description="Tc1-like transposase DDE" evidence="5">
    <location>
        <begin position="710"/>
        <end position="798"/>
    </location>
</feature>
<dbReference type="PANTHER" id="PTHR22878">
    <property type="entry name" value="DYNEIN HEAVY CHAIN 6, AXONEMAL-LIKE-RELATED"/>
    <property type="match status" value="1"/>
</dbReference>
<dbReference type="Pfam" id="PF13358">
    <property type="entry name" value="DDE_3"/>
    <property type="match status" value="1"/>
</dbReference>
<dbReference type="Pfam" id="PF12780">
    <property type="entry name" value="AAA_8"/>
    <property type="match status" value="1"/>
</dbReference>
<evidence type="ECO:0000256" key="1">
    <source>
        <dbReference type="ARBA" id="ARBA00008887"/>
    </source>
</evidence>
<evidence type="ECO:0000259" key="3">
    <source>
        <dbReference type="Pfam" id="PF12777"/>
    </source>
</evidence>
<dbReference type="Pfam" id="PF17857">
    <property type="entry name" value="AAA_lid_1"/>
    <property type="match status" value="1"/>
</dbReference>
<dbReference type="InterPro" id="IPR041589">
    <property type="entry name" value="DNAH3_AAA_lid_1"/>
</dbReference>
<comment type="similarity">
    <text evidence="1">Belongs to the dynein heavy chain family.</text>
</comment>
<dbReference type="EMBL" id="CAUEEQ010078580">
    <property type="protein sequence ID" value="CAJ0967782.1"/>
    <property type="molecule type" value="Genomic_DNA"/>
</dbReference>
<proteinExistence type="inferred from homology"/>
<dbReference type="InterPro" id="IPR027417">
    <property type="entry name" value="P-loop_NTPase"/>
</dbReference>
<dbReference type="InterPro" id="IPR038717">
    <property type="entry name" value="Tc1-like_DDE_dom"/>
</dbReference>
<evidence type="ECO:0000313" key="7">
    <source>
        <dbReference type="EMBL" id="CAJ0967782.1"/>
    </source>
</evidence>
<dbReference type="SUPFAM" id="SSF52540">
    <property type="entry name" value="P-loop containing nucleoside triphosphate hydrolases"/>
    <property type="match status" value="1"/>
</dbReference>
<dbReference type="PANTHER" id="PTHR22878:SF67">
    <property type="entry name" value="DYNEIN AXONEMAL HEAVY CHAIN 6"/>
    <property type="match status" value="1"/>
</dbReference>
<dbReference type="Gene3D" id="3.40.50.300">
    <property type="entry name" value="P-loop containing nucleotide triphosphate hydrolases"/>
    <property type="match status" value="1"/>
</dbReference>
<feature type="domain" description="Dynein heavy chain 3 AAA+ lid" evidence="6">
    <location>
        <begin position="41"/>
        <end position="95"/>
    </location>
</feature>
<protein>
    <submittedName>
        <fullName evidence="7">Uncharacterized protein</fullName>
    </submittedName>
</protein>
<organism evidence="7 8">
    <name type="scientific">Ranitomeya imitator</name>
    <name type="common">mimic poison frog</name>
    <dbReference type="NCBI Taxonomy" id="111125"/>
    <lineage>
        <taxon>Eukaryota</taxon>
        <taxon>Metazoa</taxon>
        <taxon>Chordata</taxon>
        <taxon>Craniata</taxon>
        <taxon>Vertebrata</taxon>
        <taxon>Euteleostomi</taxon>
        <taxon>Amphibia</taxon>
        <taxon>Batrachia</taxon>
        <taxon>Anura</taxon>
        <taxon>Neobatrachia</taxon>
        <taxon>Hyloidea</taxon>
        <taxon>Dendrobatidae</taxon>
        <taxon>Dendrobatinae</taxon>
        <taxon>Ranitomeya</taxon>
    </lineage>
</organism>
<accession>A0ABN9MN55</accession>
<sequence length="828" mass="95486">MRAGPAMTSRSHDRDVTKVLLAQHLWNRTAACSAEEIGTSEGILQCDSGSVRDQSQIFRLFCHECQRVFHDRLINSEDKQYFHTMLSEMASKHFGIQIDPEYFVTKPIIFGDFIKPALTQCREADARGRDRHWNVGADKADRVYEDLTDMEKIRSVLQDYLDDYNMTNTKDVKLVFFQDAIEHVSRIARMIRQERGNALLVGVGGTGKQSLTRLAAHMCGYKCFQIELSRGYNYESFHEDLRKLYKMAGVEDKDMVFLFTDTQIVVEEFLEDINNMLNSGEVPNLFEKDELEFVLAATRPKAKEAGIPEGNRDEVFQFFINRVRQKLHIVLCMSPVGESFRARCRMFPSLVNCCTIDWFVQWPREALLSVSQTFFTNIDLGRDEMKERLSEMCVEIHVNVTEMADCYYAELRRRYYTTPTSYLELINLYLSMLGEKRNQLVSARDRVKNGLSKLLETNQLVDNMKIELSALEPVLKQKSIDVDALMEKLSVDQENADQVRRIVKEDEAIAKVKAEETQAIADDAQRDLDEAMPALEAANKALDSLDKADISEIRVFTSPPDMVMTVMEAICILLNSKPDWMTAKQLLGDSNFLRRLMEYDKENIKPQILLKLQKYISNPNFIPEKVEKVSKACRSMCMWVRAMDLYSRVLKEVEPKKQKLAAAQTELDATMATLREKQRKLKDVEEQIKQLQDQYDKSLGEKETLGIGKMVKIDGKMDGAKYRTILEGILLECKRPETGQRFVFQQDNDLKHKAKSTMELFTNKRIQVLEWPSQSPDLNPIENLWKELKTAVHKLFPSNLTELVLFAKVEWARISVSRCTDRHTPSDL</sequence>
<feature type="domain" description="Dynein heavy chain AAA module D4" evidence="4">
    <location>
        <begin position="173"/>
        <end position="431"/>
    </location>
</feature>
<comment type="caution">
    <text evidence="7">The sequence shown here is derived from an EMBL/GenBank/DDBJ whole genome shotgun (WGS) entry which is preliminary data.</text>
</comment>